<keyword evidence="6" id="KW-0472">Membrane</keyword>
<dbReference type="GO" id="GO:0046688">
    <property type="term" value="P:response to copper ion"/>
    <property type="evidence" value="ECO:0007669"/>
    <property type="project" value="InterPro"/>
</dbReference>
<evidence type="ECO:0000259" key="8">
    <source>
        <dbReference type="Pfam" id="PF04234"/>
    </source>
</evidence>
<dbReference type="RefSeq" id="WP_312888562.1">
    <property type="nucleotide sequence ID" value="NZ_BAAAJZ010000001.1"/>
</dbReference>
<evidence type="ECO:0000313" key="9">
    <source>
        <dbReference type="EMBL" id="NYG02063.1"/>
    </source>
</evidence>
<accession>A0A852VZ32</accession>
<evidence type="ECO:0000256" key="1">
    <source>
        <dbReference type="ARBA" id="ARBA00004196"/>
    </source>
</evidence>
<dbReference type="PANTHER" id="PTHR34820:SF4">
    <property type="entry name" value="INNER MEMBRANE PROTEIN YEBZ"/>
    <property type="match status" value="1"/>
</dbReference>
<keyword evidence="4" id="KW-0186">Copper</keyword>
<dbReference type="PANTHER" id="PTHR34820">
    <property type="entry name" value="INNER MEMBRANE PROTEIN YEBZ"/>
    <property type="match status" value="1"/>
</dbReference>
<keyword evidence="10" id="KW-1185">Reference proteome</keyword>
<dbReference type="Pfam" id="PF04234">
    <property type="entry name" value="CopC"/>
    <property type="match status" value="1"/>
</dbReference>
<dbReference type="GeneID" id="98052118"/>
<dbReference type="GO" id="GO:0005886">
    <property type="term" value="C:plasma membrane"/>
    <property type="evidence" value="ECO:0007669"/>
    <property type="project" value="TreeGrafter"/>
</dbReference>
<dbReference type="InterPro" id="IPR007348">
    <property type="entry name" value="CopC_dom"/>
</dbReference>
<evidence type="ECO:0000256" key="2">
    <source>
        <dbReference type="ARBA" id="ARBA00022723"/>
    </source>
</evidence>
<feature type="region of interest" description="Disordered" evidence="5">
    <location>
        <begin position="123"/>
        <end position="146"/>
    </location>
</feature>
<feature type="domain" description="CopC" evidence="8">
    <location>
        <begin position="29"/>
        <end position="122"/>
    </location>
</feature>
<dbReference type="GO" id="GO:0030313">
    <property type="term" value="C:cell envelope"/>
    <property type="evidence" value="ECO:0007669"/>
    <property type="project" value="UniProtKB-SubCell"/>
</dbReference>
<dbReference type="SUPFAM" id="SSF81296">
    <property type="entry name" value="E set domains"/>
    <property type="match status" value="1"/>
</dbReference>
<reference evidence="9 10" key="1">
    <citation type="submission" date="2020-07" db="EMBL/GenBank/DDBJ databases">
        <title>Sequencing the genomes of 1000 actinobacteria strains.</title>
        <authorList>
            <person name="Klenk H.-P."/>
        </authorList>
    </citation>
    <scope>NUCLEOTIDE SEQUENCE [LARGE SCALE GENOMIC DNA]</scope>
    <source>
        <strain evidence="9 10">DSM 44749</strain>
    </source>
</reference>
<comment type="caution">
    <text evidence="9">The sequence shown here is derived from an EMBL/GenBank/DDBJ whole genome shotgun (WGS) entry which is preliminary data.</text>
</comment>
<keyword evidence="2" id="KW-0479">Metal-binding</keyword>
<dbReference type="GO" id="GO:0042597">
    <property type="term" value="C:periplasmic space"/>
    <property type="evidence" value="ECO:0007669"/>
    <property type="project" value="InterPro"/>
</dbReference>
<protein>
    <recommendedName>
        <fullName evidence="8">CopC domain-containing protein</fullName>
    </recommendedName>
</protein>
<comment type="subcellular location">
    <subcellularLocation>
        <location evidence="1">Cell envelope</location>
    </subcellularLocation>
</comment>
<dbReference type="InterPro" id="IPR014756">
    <property type="entry name" value="Ig_E-set"/>
</dbReference>
<feature type="compositionally biased region" description="Low complexity" evidence="5">
    <location>
        <begin position="125"/>
        <end position="146"/>
    </location>
</feature>
<evidence type="ECO:0000256" key="3">
    <source>
        <dbReference type="ARBA" id="ARBA00022729"/>
    </source>
</evidence>
<feature type="signal peptide" evidence="7">
    <location>
        <begin position="1"/>
        <end position="23"/>
    </location>
</feature>
<evidence type="ECO:0000256" key="6">
    <source>
        <dbReference type="SAM" id="Phobius"/>
    </source>
</evidence>
<sequence>MSPVLRRLAVALPAVLFALVAGAAPAWAHTELESSSPAANSQVGTAPTSVSLTFSEEIAAADATVSVTGPDGTDHAAGSATGEGATLTVPLRPLGAAGTYTVTYRVVSDDGHPVSGTVPFTLTSPGPGAAATTPAPAAAAPTAAAPETAPQTIPAAADDGGAPVWPWVVLAVVVIGAGAVFALRRSRA</sequence>
<dbReference type="Gene3D" id="2.60.40.1220">
    <property type="match status" value="1"/>
</dbReference>
<dbReference type="InterPro" id="IPR032694">
    <property type="entry name" value="CopC/D"/>
</dbReference>
<keyword evidence="6" id="KW-0812">Transmembrane</keyword>
<keyword evidence="6" id="KW-1133">Transmembrane helix</keyword>
<name>A0A852VZ32_PSEA5</name>
<dbReference type="EMBL" id="JACCCZ010000001">
    <property type="protein sequence ID" value="NYG02063.1"/>
    <property type="molecule type" value="Genomic_DNA"/>
</dbReference>
<evidence type="ECO:0000256" key="7">
    <source>
        <dbReference type="SAM" id="SignalP"/>
    </source>
</evidence>
<organism evidence="9 10">
    <name type="scientific">Pseudonocardia alni</name>
    <name type="common">Amycolata alni</name>
    <dbReference type="NCBI Taxonomy" id="33907"/>
    <lineage>
        <taxon>Bacteria</taxon>
        <taxon>Bacillati</taxon>
        <taxon>Actinomycetota</taxon>
        <taxon>Actinomycetes</taxon>
        <taxon>Pseudonocardiales</taxon>
        <taxon>Pseudonocardiaceae</taxon>
        <taxon>Pseudonocardia</taxon>
    </lineage>
</organism>
<evidence type="ECO:0000256" key="5">
    <source>
        <dbReference type="SAM" id="MobiDB-lite"/>
    </source>
</evidence>
<feature type="chain" id="PRO_5032725125" description="CopC domain-containing protein" evidence="7">
    <location>
        <begin position="24"/>
        <end position="188"/>
    </location>
</feature>
<keyword evidence="3 7" id="KW-0732">Signal</keyword>
<dbReference type="InterPro" id="IPR014755">
    <property type="entry name" value="Cu-Rt/internalin_Ig-like"/>
</dbReference>
<feature type="transmembrane region" description="Helical" evidence="6">
    <location>
        <begin position="164"/>
        <end position="183"/>
    </location>
</feature>
<proteinExistence type="predicted"/>
<dbReference type="AlphaFoldDB" id="A0A852VZ32"/>
<evidence type="ECO:0000256" key="4">
    <source>
        <dbReference type="ARBA" id="ARBA00023008"/>
    </source>
</evidence>
<dbReference type="GO" id="GO:0005507">
    <property type="term" value="F:copper ion binding"/>
    <property type="evidence" value="ECO:0007669"/>
    <property type="project" value="InterPro"/>
</dbReference>
<evidence type="ECO:0000313" key="10">
    <source>
        <dbReference type="Proteomes" id="UP000549695"/>
    </source>
</evidence>
<dbReference type="Proteomes" id="UP000549695">
    <property type="component" value="Unassembled WGS sequence"/>
</dbReference>
<gene>
    <name evidence="9" type="ORF">HDA37_002348</name>
</gene>
<dbReference type="GO" id="GO:0006825">
    <property type="term" value="P:copper ion transport"/>
    <property type="evidence" value="ECO:0007669"/>
    <property type="project" value="InterPro"/>
</dbReference>